<evidence type="ECO:0000313" key="2">
    <source>
        <dbReference type="EMBL" id="MEN3747556.1"/>
    </source>
</evidence>
<keyword evidence="1" id="KW-0812">Transmembrane</keyword>
<keyword evidence="3" id="KW-1185">Reference proteome</keyword>
<gene>
    <name evidence="2" type="ORF">TPR58_10285</name>
</gene>
<organism evidence="2 3">
    <name type="scientific">Sphingomonas rustica</name>
    <dbReference type="NCBI Taxonomy" id="3103142"/>
    <lineage>
        <taxon>Bacteria</taxon>
        <taxon>Pseudomonadati</taxon>
        <taxon>Pseudomonadota</taxon>
        <taxon>Alphaproteobacteria</taxon>
        <taxon>Sphingomonadales</taxon>
        <taxon>Sphingomonadaceae</taxon>
        <taxon>Sphingomonas</taxon>
    </lineage>
</organism>
<feature type="transmembrane region" description="Helical" evidence="1">
    <location>
        <begin position="68"/>
        <end position="87"/>
    </location>
</feature>
<feature type="transmembrane region" description="Helical" evidence="1">
    <location>
        <begin position="38"/>
        <end position="56"/>
    </location>
</feature>
<evidence type="ECO:0000313" key="3">
    <source>
        <dbReference type="Proteomes" id="UP001427805"/>
    </source>
</evidence>
<comment type="caution">
    <text evidence="2">The sequence shown here is derived from an EMBL/GenBank/DDBJ whole genome shotgun (WGS) entry which is preliminary data.</text>
</comment>
<name>A0ABV0B9J5_9SPHN</name>
<keyword evidence="1" id="KW-1133">Transmembrane helix</keyword>
<keyword evidence="1" id="KW-0472">Membrane</keyword>
<accession>A0ABV0B9J5</accession>
<dbReference type="Proteomes" id="UP001427805">
    <property type="component" value="Unassembled WGS sequence"/>
</dbReference>
<evidence type="ECO:0000256" key="1">
    <source>
        <dbReference type="SAM" id="Phobius"/>
    </source>
</evidence>
<reference evidence="2 3" key="1">
    <citation type="submission" date="2024-05" db="EMBL/GenBank/DDBJ databases">
        <title>Sphingomonas sp. HF-S3 16S ribosomal RNA gene Genome sequencing and assembly.</title>
        <authorList>
            <person name="Lee H."/>
        </authorList>
    </citation>
    <scope>NUCLEOTIDE SEQUENCE [LARGE SCALE GENOMIC DNA]</scope>
    <source>
        <strain evidence="2 3">HF-S3</strain>
    </source>
</reference>
<protein>
    <submittedName>
        <fullName evidence="2">Uncharacterized protein</fullName>
    </submittedName>
</protein>
<sequence>MSVGPPRIELSPAEVSLRVGAFSAILGVLGLGPPGLHLFVGALFTLATLAFFWESWSRRRSRMALKMNLLWGLFSAVGAMLLVSGLVRAAAMPLLGFAGVCLALAAIARLSQGDSEPEA</sequence>
<dbReference type="RefSeq" id="WP_346246553.1">
    <property type="nucleotide sequence ID" value="NZ_JBDIZK010000005.1"/>
</dbReference>
<dbReference type="EMBL" id="JBDIZK010000005">
    <property type="protein sequence ID" value="MEN3747556.1"/>
    <property type="molecule type" value="Genomic_DNA"/>
</dbReference>
<proteinExistence type="predicted"/>